<feature type="compositionally biased region" description="Low complexity" evidence="1">
    <location>
        <begin position="832"/>
        <end position="843"/>
    </location>
</feature>
<feature type="compositionally biased region" description="Basic and acidic residues" evidence="1">
    <location>
        <begin position="1276"/>
        <end position="1286"/>
    </location>
</feature>
<gene>
    <name evidence="3" type="ORF">GSLYS_00001415001</name>
</gene>
<proteinExistence type="predicted"/>
<feature type="compositionally biased region" description="Polar residues" evidence="1">
    <location>
        <begin position="1264"/>
        <end position="1273"/>
    </location>
</feature>
<comment type="caution">
    <text evidence="3">The sequence shown here is derived from an EMBL/GenBank/DDBJ whole genome shotgun (WGS) entry which is preliminary data.</text>
</comment>
<dbReference type="CDD" id="cd01671">
    <property type="entry name" value="CARD"/>
    <property type="match status" value="1"/>
</dbReference>
<sequence>MEADVAIHTPEKWSAGEACFDQPEKVKFIYSGRLRGEKDTVRTTRQRGKAPHNMKPSKSYDNELEASVATDVHQMSVPVVRSGAQKVKDDLGLSNQRKRGHPEGEGHSKPAQAPSTAAGFRADLSETWERSRLTRDHDQTGVNKREKQVLKDKPPTRKMQTRTPGRNENTSNFEELSITEYGEFYYRADNPHFESERLIPLEFHQQKDQTEMFNKIGPKTIRQRPSTLTPSSPTSSLREKGTSMLILEVKDGPTFFYKPSSRMASDTEEGTRIASHMSYDSSFASMPMGITQTAESPVPVRSIHYSSISPRGSPLIGASLSKGSPSLLPRALGLRRPDLSVLKKSSKSSTERLDTSNDSLDAPILVGPSLANTETNKEPILVSPSPAIQQQSPTVPSVGLLSNKVRVYESWQEPVLTSGVMAPAPEVPTPEVLIPNQGPVSVKPESVGFLNTSEILQQKAGIKHDDIVVGPRRPNSILLSEIQPDFGFSNSGDAVKYDSFLGSETKSAVPRQSLPVKVGCALSGIPALQKRSIVGERSGHWDPIVFSEQHVTVGDFKSDVKAVRSQEMLGVKDTKTKRARGAESGPPSSAESSLERKTPVGGSLDRARWRPKESKSGVRQPNSRVKKADNISTDFGYVSADKTKLASPEVNLRNYSEQRKLSKLSVETKLTTKAASSARQLQSPGAARHKTKPGGSTPAKKQQPIPPRLNMLSNIPVPMSHDPPLRKTSQLPQKAQPKTQTPESGNSPPESFHVACHSDGHSVRSFHALSEPSPNTLASVQASELNQTQLLRSETPPEPGTRSLDTCTASAGALSRKKIPVLQKKPNQAALSSDKSSSNNNENSYHDAFNTGESWKNKENLRLEPRVNTEVVGKTLVDSSAQVPAKPRLHRSAEHLFGDAKLTVFNSSDNIQHFDDATDGGGGAASKSFQCSVNVDNKMAVDSIGPLRKDRGLARIGILRRGSDRTEMCRRGLDRGVPINDPSVEDLKKATSLKELCQSVASLLNIDNEKAAEMITSSLSQRQDLVEGLDADAILDYLSHHGVLDPAILVGLDKGSNPKQRNSTIIKHVEEHGTTAVALFINALRQSGQLHLASSLDTEQRIKPVSGDGYFGKDRHKGEVTVRVEMEALKILAPREPRTDKIVDASLLSSPTHHTGTTPNDTGGPLVKDDLEDDKVKPRSCWCFCFSRKSKVKRASSLPKRESDKKKKMDAALREGEAPRYTPGETPHRTASHEEVDRKNPNVKPHRTKSKEKPKKAKDGGTKVASSETSTQPAEPVKHQMKENAKKSKVTKPKTKSSGKYAVPDSKTSQPSGGLDSVPDVQFKTGRDEVFFQGSAGGDGADPSHTRNGVSPPTSLGSSAKDGWDPIIMEYDPQLELVKLRAGQEELASPTRQYGQVGIMCEQWKSNGRHYLQKASLLCGKIIEELHTEIIKYFEQDRGTLVLDVVSDGSAILIFNICMLKTQVRRLQKEVDDGSLITKMEDMFFSKVDISTFDIRGVKLKIVLDDQQANTALLELS</sequence>
<dbReference type="InterPro" id="IPR001315">
    <property type="entry name" value="CARD"/>
</dbReference>
<evidence type="ECO:0000256" key="1">
    <source>
        <dbReference type="SAM" id="MobiDB-lite"/>
    </source>
</evidence>
<feature type="region of interest" description="Disordered" evidence="1">
    <location>
        <begin position="1194"/>
        <end position="1363"/>
    </location>
</feature>
<feature type="compositionally biased region" description="Basic residues" evidence="1">
    <location>
        <begin position="1287"/>
        <end position="1297"/>
    </location>
</feature>
<evidence type="ECO:0000313" key="3">
    <source>
        <dbReference type="EMBL" id="CAL1527238.1"/>
    </source>
</evidence>
<feature type="region of interest" description="Disordered" evidence="1">
    <location>
        <begin position="39"/>
        <end position="62"/>
    </location>
</feature>
<feature type="compositionally biased region" description="Basic and acidic residues" evidence="1">
    <location>
        <begin position="1199"/>
        <end position="1218"/>
    </location>
</feature>
<dbReference type="Proteomes" id="UP001497497">
    <property type="component" value="Unassembled WGS sequence"/>
</dbReference>
<feature type="region of interest" description="Disordered" evidence="1">
    <location>
        <begin position="567"/>
        <end position="629"/>
    </location>
</feature>
<dbReference type="SUPFAM" id="SSF47986">
    <property type="entry name" value="DEATH domain"/>
    <property type="match status" value="1"/>
</dbReference>
<feature type="compositionally biased region" description="Polar residues" evidence="1">
    <location>
        <begin position="1147"/>
        <end position="1161"/>
    </location>
</feature>
<feature type="compositionally biased region" description="Basic and acidic residues" evidence="1">
    <location>
        <begin position="605"/>
        <end position="616"/>
    </location>
</feature>
<feature type="compositionally biased region" description="Basic and acidic residues" evidence="1">
    <location>
        <begin position="567"/>
        <end position="576"/>
    </location>
</feature>
<feature type="compositionally biased region" description="Polar residues" evidence="1">
    <location>
        <begin position="1346"/>
        <end position="1358"/>
    </location>
</feature>
<name>A0AAV2H268_LYMST</name>
<reference evidence="3 4" key="1">
    <citation type="submission" date="2024-04" db="EMBL/GenBank/DDBJ databases">
        <authorList>
            <consortium name="Genoscope - CEA"/>
            <person name="William W."/>
        </authorList>
    </citation>
    <scope>NUCLEOTIDE SEQUENCE [LARGE SCALE GENOMIC DNA]</scope>
</reference>
<protein>
    <recommendedName>
        <fullName evidence="2">CARD domain-containing protein</fullName>
    </recommendedName>
</protein>
<feature type="compositionally biased region" description="Polar residues" evidence="1">
    <location>
        <begin position="671"/>
        <end position="683"/>
    </location>
</feature>
<keyword evidence="4" id="KW-1185">Reference proteome</keyword>
<feature type="compositionally biased region" description="Low complexity" evidence="1">
    <location>
        <begin position="582"/>
        <end position="592"/>
    </location>
</feature>
<feature type="region of interest" description="Disordered" evidence="1">
    <location>
        <begin position="815"/>
        <end position="851"/>
    </location>
</feature>
<evidence type="ECO:0000259" key="2">
    <source>
        <dbReference type="PROSITE" id="PS50209"/>
    </source>
</evidence>
<feature type="compositionally biased region" description="Basic residues" evidence="1">
    <location>
        <begin position="1244"/>
        <end position="1256"/>
    </location>
</feature>
<feature type="region of interest" description="Disordered" evidence="1">
    <location>
        <begin position="671"/>
        <end position="757"/>
    </location>
</feature>
<accession>A0AAV2H268</accession>
<feature type="domain" description="CARD" evidence="2">
    <location>
        <begin position="1020"/>
        <end position="1099"/>
    </location>
</feature>
<feature type="compositionally biased region" description="Basic and acidic residues" evidence="1">
    <location>
        <begin position="1226"/>
        <end position="1240"/>
    </location>
</feature>
<dbReference type="PROSITE" id="PS50209">
    <property type="entry name" value="CARD"/>
    <property type="match status" value="1"/>
</dbReference>
<feature type="compositionally biased region" description="Polar residues" evidence="1">
    <location>
        <begin position="727"/>
        <end position="749"/>
    </location>
</feature>
<dbReference type="EMBL" id="CAXITT010000014">
    <property type="protein sequence ID" value="CAL1527238.1"/>
    <property type="molecule type" value="Genomic_DNA"/>
</dbReference>
<dbReference type="GO" id="GO:0042981">
    <property type="term" value="P:regulation of apoptotic process"/>
    <property type="evidence" value="ECO:0007669"/>
    <property type="project" value="InterPro"/>
</dbReference>
<dbReference type="Gene3D" id="1.10.533.10">
    <property type="entry name" value="Death Domain, Fas"/>
    <property type="match status" value="1"/>
</dbReference>
<feature type="compositionally biased region" description="Polar residues" evidence="1">
    <location>
        <begin position="161"/>
        <end position="170"/>
    </location>
</feature>
<organism evidence="3 4">
    <name type="scientific">Lymnaea stagnalis</name>
    <name type="common">Great pond snail</name>
    <name type="synonym">Helix stagnalis</name>
    <dbReference type="NCBI Taxonomy" id="6523"/>
    <lineage>
        <taxon>Eukaryota</taxon>
        <taxon>Metazoa</taxon>
        <taxon>Spiralia</taxon>
        <taxon>Lophotrochozoa</taxon>
        <taxon>Mollusca</taxon>
        <taxon>Gastropoda</taxon>
        <taxon>Heterobranchia</taxon>
        <taxon>Euthyneura</taxon>
        <taxon>Panpulmonata</taxon>
        <taxon>Hygrophila</taxon>
        <taxon>Lymnaeoidea</taxon>
        <taxon>Lymnaeidae</taxon>
        <taxon>Lymnaea</taxon>
    </lineage>
</organism>
<feature type="compositionally biased region" description="Basic and acidic residues" evidence="1">
    <location>
        <begin position="123"/>
        <end position="155"/>
    </location>
</feature>
<evidence type="ECO:0000313" key="4">
    <source>
        <dbReference type="Proteomes" id="UP001497497"/>
    </source>
</evidence>
<feature type="region of interest" description="Disordered" evidence="1">
    <location>
        <begin position="1147"/>
        <end position="1171"/>
    </location>
</feature>
<feature type="region of interest" description="Disordered" evidence="1">
    <location>
        <begin position="78"/>
        <end position="170"/>
    </location>
</feature>
<dbReference type="InterPro" id="IPR011029">
    <property type="entry name" value="DEATH-like_dom_sf"/>
</dbReference>